<dbReference type="InterPro" id="IPR001736">
    <property type="entry name" value="PLipase_D/transphosphatidylase"/>
</dbReference>
<dbReference type="AlphaFoldDB" id="A0A6B2M0F3"/>
<reference evidence="2 3" key="1">
    <citation type="submission" date="2020-02" db="EMBL/GenBank/DDBJ databases">
        <title>Albibacoteraceae fam. nov., the first described family within the subdivision 4 Verrucomicrobia.</title>
        <authorList>
            <person name="Xi F."/>
        </authorList>
    </citation>
    <scope>NUCLEOTIDE SEQUENCE [LARGE SCALE GENOMIC DNA]</scope>
    <source>
        <strain evidence="2 3">CK1056</strain>
    </source>
</reference>
<dbReference type="Proteomes" id="UP000478417">
    <property type="component" value="Unassembled WGS sequence"/>
</dbReference>
<organism evidence="2 3">
    <name type="scientific">Oceanipulchritudo coccoides</name>
    <dbReference type="NCBI Taxonomy" id="2706888"/>
    <lineage>
        <taxon>Bacteria</taxon>
        <taxon>Pseudomonadati</taxon>
        <taxon>Verrucomicrobiota</taxon>
        <taxon>Opitutia</taxon>
        <taxon>Puniceicoccales</taxon>
        <taxon>Oceanipulchritudinaceae</taxon>
        <taxon>Oceanipulchritudo</taxon>
    </lineage>
</organism>
<dbReference type="PROSITE" id="PS50035">
    <property type="entry name" value="PLD"/>
    <property type="match status" value="2"/>
</dbReference>
<dbReference type="SMART" id="SM00155">
    <property type="entry name" value="PLDc"/>
    <property type="match status" value="2"/>
</dbReference>
<dbReference type="EMBL" id="JAAGNX010000001">
    <property type="protein sequence ID" value="NDV61230.1"/>
    <property type="molecule type" value="Genomic_DNA"/>
</dbReference>
<protein>
    <submittedName>
        <fullName evidence="2">Phospholipase D family protein</fullName>
    </submittedName>
</protein>
<dbReference type="CDD" id="cd09111">
    <property type="entry name" value="PLDc_ymdC_like_1"/>
    <property type="match status" value="1"/>
</dbReference>
<name>A0A6B2M0F3_9BACT</name>
<dbReference type="GO" id="GO:0032049">
    <property type="term" value="P:cardiolipin biosynthetic process"/>
    <property type="evidence" value="ECO:0007669"/>
    <property type="project" value="UniProtKB-ARBA"/>
</dbReference>
<evidence type="ECO:0000313" key="3">
    <source>
        <dbReference type="Proteomes" id="UP000478417"/>
    </source>
</evidence>
<gene>
    <name evidence="2" type="ORF">G0Q06_02060</name>
</gene>
<sequence>MLLCSAGVLTLLVISGCFLPPDIVQSYEPGPGPSVLRDESLSGNKPIESGFLSRAAASPTHEAILLERGDDALLARIHLIRAARKSIDIQTFIYVFDDTGLWVFKELLEAARRGVKVRLLIDQFVSPKIDAAEYAAIVTAHSNFEVRLFRPLANKAINSPWIVTQNTFSRFTTLNRRMHNKVFLVDGTAAIVGGRNYQNAYYDRDPELCFRDRDILVSGPVTGEIQSYFKDFWDDPESIEASRMDDLKSAILSGNASMPDYLANPVSQIFEELDKLADLTELSSARPVLKSWFIRNIRFFSDGPGQVKRTSHHWSQSPFAPLMELLHETQSELLIETPYPILGKRSARLAKDIKKKNPNVRIRVSTNSLGSADHAAVSGIAFKQRRMQIQELKLEIHIARPVPADIYEMVPRYNLLLEQPETYSGPNWEKDSDVIHLDLEGPRFCVHAKSLVVDRRVAFIGSHNFDPRSFNLNTECGLLIEDEAFSVHLASLIERSMHPRNSWVLAKRRLPLGVKEVNTLISGISSKLPVFDVWPLENVAAYKLREGCRPLSPYHPDFHENHVSAGIFPGIDLELTGVKVQLIKAFGGITTPLM</sequence>
<comment type="caution">
    <text evidence="2">The sequence shown here is derived from an EMBL/GenBank/DDBJ whole genome shotgun (WGS) entry which is preliminary data.</text>
</comment>
<proteinExistence type="predicted"/>
<dbReference type="RefSeq" id="WP_163961974.1">
    <property type="nucleotide sequence ID" value="NZ_JAAGNX010000001.1"/>
</dbReference>
<accession>A0A6B2M0F3</accession>
<dbReference type="Pfam" id="PF13091">
    <property type="entry name" value="PLDc_2"/>
    <property type="match status" value="2"/>
</dbReference>
<dbReference type="PANTHER" id="PTHR21248">
    <property type="entry name" value="CARDIOLIPIN SYNTHASE"/>
    <property type="match status" value="1"/>
</dbReference>
<evidence type="ECO:0000313" key="2">
    <source>
        <dbReference type="EMBL" id="NDV61230.1"/>
    </source>
</evidence>
<dbReference type="SUPFAM" id="SSF56024">
    <property type="entry name" value="Phospholipase D/nuclease"/>
    <property type="match status" value="2"/>
</dbReference>
<dbReference type="GO" id="GO:0030572">
    <property type="term" value="F:phosphatidyltransferase activity"/>
    <property type="evidence" value="ECO:0007669"/>
    <property type="project" value="UniProtKB-ARBA"/>
</dbReference>
<keyword evidence="3" id="KW-1185">Reference proteome</keyword>
<dbReference type="Gene3D" id="3.30.870.10">
    <property type="entry name" value="Endonuclease Chain A"/>
    <property type="match status" value="2"/>
</dbReference>
<evidence type="ECO:0000259" key="1">
    <source>
        <dbReference type="PROSITE" id="PS50035"/>
    </source>
</evidence>
<dbReference type="PANTHER" id="PTHR21248:SF12">
    <property type="entry name" value="CARDIOLIPIN SYNTHASE C"/>
    <property type="match status" value="1"/>
</dbReference>
<dbReference type="InterPro" id="IPR025202">
    <property type="entry name" value="PLD-like_dom"/>
</dbReference>
<feature type="domain" description="PLD phosphodiesterase" evidence="1">
    <location>
        <begin position="447"/>
        <end position="469"/>
    </location>
</feature>
<feature type="domain" description="PLD phosphodiesterase" evidence="1">
    <location>
        <begin position="174"/>
        <end position="201"/>
    </location>
</feature>